<dbReference type="Proteomes" id="UP000002668">
    <property type="component" value="Genome"/>
</dbReference>
<proteinExistence type="inferred from homology"/>
<dbReference type="GO" id="GO:0020037">
    <property type="term" value="F:heme binding"/>
    <property type="evidence" value="ECO:0007669"/>
    <property type="project" value="InterPro"/>
</dbReference>
<feature type="transmembrane region" description="Helical" evidence="8">
    <location>
        <begin position="763"/>
        <end position="790"/>
    </location>
</feature>
<keyword evidence="8" id="KW-1133">Transmembrane helix</keyword>
<dbReference type="Gene3D" id="1.20.1250.20">
    <property type="entry name" value="MFS general substrate transporter like domains"/>
    <property type="match status" value="1"/>
</dbReference>
<dbReference type="InterPro" id="IPR002401">
    <property type="entry name" value="Cyt_P450_E_grp-I"/>
</dbReference>
<dbReference type="GO" id="GO:0016705">
    <property type="term" value="F:oxidoreductase activity, acting on paired donors, with incorporation or reduction of molecular oxygen"/>
    <property type="evidence" value="ECO:0007669"/>
    <property type="project" value="InterPro"/>
</dbReference>
<accession>E4ZUS1</accession>
<dbReference type="OrthoDB" id="1103324at2759"/>
<keyword evidence="10" id="KW-1185">Reference proteome</keyword>
<evidence type="ECO:0000256" key="1">
    <source>
        <dbReference type="ARBA" id="ARBA00004141"/>
    </source>
</evidence>
<feature type="region of interest" description="Disordered" evidence="7">
    <location>
        <begin position="544"/>
        <end position="578"/>
    </location>
</feature>
<organism evidence="10">
    <name type="scientific">Leptosphaeria maculans (strain JN3 / isolate v23.1.3 / race Av1-4-5-6-7-8)</name>
    <name type="common">Blackleg fungus</name>
    <name type="synonym">Phoma lingam</name>
    <dbReference type="NCBI Taxonomy" id="985895"/>
    <lineage>
        <taxon>Eukaryota</taxon>
        <taxon>Fungi</taxon>
        <taxon>Dikarya</taxon>
        <taxon>Ascomycota</taxon>
        <taxon>Pezizomycotina</taxon>
        <taxon>Dothideomycetes</taxon>
        <taxon>Pleosporomycetidae</taxon>
        <taxon>Pleosporales</taxon>
        <taxon>Pleosporineae</taxon>
        <taxon>Leptosphaeriaceae</taxon>
        <taxon>Plenodomus</taxon>
        <taxon>Plenodomus lingam/Leptosphaeria maculans species complex</taxon>
    </lineage>
</organism>
<evidence type="ECO:0000256" key="6">
    <source>
        <dbReference type="PIRSR" id="PIRSR602401-1"/>
    </source>
</evidence>
<dbReference type="PANTHER" id="PTHR46300">
    <property type="entry name" value="P450, PUTATIVE (EUROFUNG)-RELATED-RELATED"/>
    <property type="match status" value="1"/>
</dbReference>
<feature type="transmembrane region" description="Helical" evidence="8">
    <location>
        <begin position="945"/>
        <end position="965"/>
    </location>
</feature>
<feature type="compositionally biased region" description="Basic and acidic residues" evidence="7">
    <location>
        <begin position="1244"/>
        <end position="1254"/>
    </location>
</feature>
<dbReference type="STRING" id="985895.E4ZUS1"/>
<evidence type="ECO:0000256" key="2">
    <source>
        <dbReference type="ARBA" id="ARBA00010617"/>
    </source>
</evidence>
<dbReference type="HOGENOM" id="CLU_005734_0_0_1"/>
<protein>
    <recommendedName>
        <fullName evidence="11">Cytochrome P450</fullName>
    </recommendedName>
</protein>
<comment type="similarity">
    <text evidence="2">Belongs to the cytochrome P450 family.</text>
</comment>
<dbReference type="GO" id="GO:0022857">
    <property type="term" value="F:transmembrane transporter activity"/>
    <property type="evidence" value="ECO:0007669"/>
    <property type="project" value="InterPro"/>
</dbReference>
<keyword evidence="5 6" id="KW-0408">Iron</keyword>
<feature type="transmembrane region" description="Helical" evidence="8">
    <location>
        <begin position="1289"/>
        <end position="1308"/>
    </location>
</feature>
<dbReference type="InterPro" id="IPR011701">
    <property type="entry name" value="MFS"/>
</dbReference>
<dbReference type="Pfam" id="PF07690">
    <property type="entry name" value="MFS_1"/>
    <property type="match status" value="1"/>
</dbReference>
<keyword evidence="6" id="KW-0349">Heme</keyword>
<dbReference type="Pfam" id="PF00067">
    <property type="entry name" value="p450"/>
    <property type="match status" value="1"/>
</dbReference>
<dbReference type="CDD" id="cd11065">
    <property type="entry name" value="CYP64-like"/>
    <property type="match status" value="1"/>
</dbReference>
<dbReference type="GO" id="GO:0004497">
    <property type="term" value="F:monooxygenase activity"/>
    <property type="evidence" value="ECO:0007669"/>
    <property type="project" value="InterPro"/>
</dbReference>
<feature type="transmembrane region" description="Helical" evidence="8">
    <location>
        <begin position="1108"/>
        <end position="1130"/>
    </location>
</feature>
<gene>
    <name evidence="9" type="ORF">LEMA_P115650.1</name>
</gene>
<dbReference type="VEuPathDB" id="FungiDB:LEMA_P115650.1"/>
<reference evidence="10" key="1">
    <citation type="journal article" date="2011" name="Nat. Commun.">
        <title>Effector diversification within compartments of the Leptosphaeria maculans genome affected by Repeat-Induced Point mutations.</title>
        <authorList>
            <person name="Rouxel T."/>
            <person name="Grandaubert J."/>
            <person name="Hane J.K."/>
            <person name="Hoede C."/>
            <person name="van de Wouw A.P."/>
            <person name="Couloux A."/>
            <person name="Dominguez V."/>
            <person name="Anthouard V."/>
            <person name="Bally P."/>
            <person name="Bourras S."/>
            <person name="Cozijnsen A.J."/>
            <person name="Ciuffetti L.M."/>
            <person name="Degrave A."/>
            <person name="Dilmaghani A."/>
            <person name="Duret L."/>
            <person name="Fudal I."/>
            <person name="Goodwin S.B."/>
            <person name="Gout L."/>
            <person name="Glaser N."/>
            <person name="Linglin J."/>
            <person name="Kema G.H.J."/>
            <person name="Lapalu N."/>
            <person name="Lawrence C.B."/>
            <person name="May K."/>
            <person name="Meyer M."/>
            <person name="Ollivier B."/>
            <person name="Poulain J."/>
            <person name="Schoch C.L."/>
            <person name="Simon A."/>
            <person name="Spatafora J.W."/>
            <person name="Stachowiak A."/>
            <person name="Turgeon B.G."/>
            <person name="Tyler B.M."/>
            <person name="Vincent D."/>
            <person name="Weissenbach J."/>
            <person name="Amselem J."/>
            <person name="Quesneville H."/>
            <person name="Oliver R.P."/>
            <person name="Wincker P."/>
            <person name="Balesdent M.-H."/>
            <person name="Howlett B.J."/>
        </authorList>
    </citation>
    <scope>NUCLEOTIDE SEQUENCE [LARGE SCALE GENOMIC DNA]</scope>
    <source>
        <strain evidence="10">JN3 / isolate v23.1.3 / race Av1-4-5-6-7-8</strain>
    </source>
</reference>
<dbReference type="GO" id="GO:0016020">
    <property type="term" value="C:membrane"/>
    <property type="evidence" value="ECO:0007669"/>
    <property type="project" value="UniProtKB-SubCell"/>
</dbReference>
<evidence type="ECO:0000256" key="7">
    <source>
        <dbReference type="SAM" id="MobiDB-lite"/>
    </source>
</evidence>
<dbReference type="InParanoid" id="E4ZUS1"/>
<evidence type="ECO:0000256" key="3">
    <source>
        <dbReference type="ARBA" id="ARBA00022723"/>
    </source>
</evidence>
<evidence type="ECO:0000313" key="10">
    <source>
        <dbReference type="Proteomes" id="UP000002668"/>
    </source>
</evidence>
<feature type="region of interest" description="Disordered" evidence="7">
    <location>
        <begin position="887"/>
        <end position="907"/>
    </location>
</feature>
<feature type="transmembrane region" description="Helical" evidence="8">
    <location>
        <begin position="985"/>
        <end position="1004"/>
    </location>
</feature>
<feature type="compositionally biased region" description="Polar residues" evidence="7">
    <location>
        <begin position="1213"/>
        <end position="1225"/>
    </location>
</feature>
<keyword evidence="8" id="KW-0472">Membrane</keyword>
<dbReference type="GO" id="GO:0005506">
    <property type="term" value="F:iron ion binding"/>
    <property type="evidence" value="ECO:0007669"/>
    <property type="project" value="InterPro"/>
</dbReference>
<feature type="compositionally biased region" description="Low complexity" evidence="7">
    <location>
        <begin position="548"/>
        <end position="565"/>
    </location>
</feature>
<feature type="region of interest" description="Disordered" evidence="7">
    <location>
        <begin position="700"/>
        <end position="722"/>
    </location>
</feature>
<feature type="transmembrane region" description="Helical" evidence="8">
    <location>
        <begin position="1142"/>
        <end position="1161"/>
    </location>
</feature>
<feature type="transmembrane region" description="Helical" evidence="8">
    <location>
        <begin position="1314"/>
        <end position="1337"/>
    </location>
</feature>
<dbReference type="EMBL" id="FP929126">
    <property type="protein sequence ID" value="CBX95150.1"/>
    <property type="molecule type" value="Genomic_DNA"/>
</dbReference>
<dbReference type="InterPro" id="IPR036396">
    <property type="entry name" value="Cyt_P450_sf"/>
</dbReference>
<evidence type="ECO:0008006" key="11">
    <source>
        <dbReference type="Google" id="ProtNLM"/>
    </source>
</evidence>
<dbReference type="eggNOG" id="KOG0156">
    <property type="taxonomic scope" value="Eukaryota"/>
</dbReference>
<dbReference type="GeneID" id="13287714"/>
<feature type="transmembrane region" description="Helical" evidence="8">
    <location>
        <begin position="1058"/>
        <end position="1080"/>
    </location>
</feature>
<dbReference type="InterPro" id="IPR001128">
    <property type="entry name" value="Cyt_P450"/>
</dbReference>
<dbReference type="PRINTS" id="PR00463">
    <property type="entry name" value="EP450I"/>
</dbReference>
<comment type="subcellular location">
    <subcellularLocation>
        <location evidence="1">Membrane</location>
        <topology evidence="1">Multi-pass membrane protein</topology>
    </subcellularLocation>
</comment>
<dbReference type="InterPro" id="IPR050364">
    <property type="entry name" value="Cytochrome_P450_fung"/>
</dbReference>
<dbReference type="SUPFAM" id="SSF48264">
    <property type="entry name" value="Cytochrome P450"/>
    <property type="match status" value="1"/>
</dbReference>
<keyword evidence="4" id="KW-0560">Oxidoreductase</keyword>
<keyword evidence="8" id="KW-0812">Transmembrane</keyword>
<feature type="region of interest" description="Disordered" evidence="7">
    <location>
        <begin position="1212"/>
        <end position="1273"/>
    </location>
</feature>
<dbReference type="OMA" id="DQYNHIM"/>
<dbReference type="Gene3D" id="1.10.630.10">
    <property type="entry name" value="Cytochrome P450"/>
    <property type="match status" value="1"/>
</dbReference>
<evidence type="ECO:0000256" key="5">
    <source>
        <dbReference type="ARBA" id="ARBA00023004"/>
    </source>
</evidence>
<dbReference type="SUPFAM" id="SSF103473">
    <property type="entry name" value="MFS general substrate transporter"/>
    <property type="match status" value="2"/>
</dbReference>
<evidence type="ECO:0000256" key="8">
    <source>
        <dbReference type="SAM" id="Phobius"/>
    </source>
</evidence>
<evidence type="ECO:0000256" key="4">
    <source>
        <dbReference type="ARBA" id="ARBA00023002"/>
    </source>
</evidence>
<feature type="transmembrane region" description="Helical" evidence="8">
    <location>
        <begin position="830"/>
        <end position="849"/>
    </location>
</feature>
<sequence length="1350" mass="147067">MSALTRCVLVAAARSVGMRYSFAKGVRVLILICAYGGISRRATVELADLYVVIPKGLKPLPGPKGYPIIGAVSEVPEKNSFIKFADWGKEYGPIYQVNLAGDNHVWISTDQISKDLLSKKAAIYSDRPHIPALIDDNRTSAQYLPLLSRNDGHTRQRKFANIIMRESEKALFHRYPELEAKRMLVELLDEPDRYNHALESFIARVTCRLAWGHSEGSDELKQRARELLIGVSPTGSFANKLPFIMALPDWLSPAKAWERRRAKTERTWFQCMQDQVSKDIREGKATPSWMKTFLDGRSKWGFKSDLEGAYAVGMHGIAGALTIAAPMQTFCLAMTYYPQFLPMLHEELDRVCGDRLPRSEDRPSLPFLRAIIRECIRWRPPVPTGIPHYLSQDDEYDGYHIPKGSTIHPLEWAIARDPDMFPDPEAFNPLRWVDPAYPTYQEPLTKFPTIINSTQFGYGRRTCQGQTVSDEDLLIGIGSIAWLFNIQRTPGDNSIVGATTPSPQTKMRENEKCNIVSEPAKLPTMEQTLLSKYDYPGSGHLGSTFIQPSSLKPTSTSTTTASSNPPTTPLEWGDTTQKPADPTLDYSILLIAKPIPFKFQLTPRSAHRAASVRTLFEQGVAKGEFTHSREYWGPDQGRTSLLGWSRVLDLTSSTCSYLNTISRKVGARTKVTTHDDQLISPSRTHVTTLTSSIHPSVRLSLPSQSSSLSNLSKTSTKPSPNVPTIAPLPQLPRGLSILLPFAISKQLRQTMLGFHFTATRTQIAAYLFGVALFSISFLVFLNSSVSFVITQRIGESRHVGDAVGTLGFVDELVALVACPAWGLLSDRVGVRSVAVMGYAIVGVALWVFVQARNVYPELVLARVLFSLGGSATATMVTAILPSMTHVDHVKPDPRSPTRRNGRSHAVAPSISSELTITPARFRSSSRDAMVDAPARKDTGASTSQLAGLVGVFTGCGALVALLVFLPLPTRFQQAGESPATAVASAFYVVGSIALLVALGCFFGLRQLPGEEDKGWKRLTSNDDTKVPDHHSTRHVVLSYPRLFLESVSLGFRSPNIGLAYIGGFVARASSVAISLFIPLFTNHYFLQIGQCTVDPNNPSDIKSACPQAYKLAAMLTGISQLIALMCAPLFGYLSGRYPEHNIPLLVAAIAGIAGYSAFGSLESPDYKSEDGTGAIFLIVALLGISQIGAIVCSLALLGRGINNEECTATTTAEFSHSSTENSTDPLSHPSAGATPSTSAPISPVREHPSQDQEHAPLLPHTRSSTRQISRANAHSTSLNHIKGSIAGTYSLLGGFGILLLTKAGGALFDATAPGAPFFMMAGFNAVLFAVTLGVGVWRGGSERRGRRELR</sequence>
<keyword evidence="3 6" id="KW-0479">Metal-binding</keyword>
<feature type="transmembrane region" description="Helical" evidence="8">
    <location>
        <begin position="1173"/>
        <end position="1197"/>
    </location>
</feature>
<dbReference type="PANTHER" id="PTHR46300:SF8">
    <property type="entry name" value="CYTOCHROME P450 2E1"/>
    <property type="match status" value="1"/>
</dbReference>
<feature type="binding site" description="axial binding residue" evidence="6">
    <location>
        <position position="463"/>
    </location>
    <ligand>
        <name>heme</name>
        <dbReference type="ChEBI" id="CHEBI:30413"/>
    </ligand>
    <ligandPart>
        <name>Fe</name>
        <dbReference type="ChEBI" id="CHEBI:18248"/>
    </ligandPart>
</feature>
<comment type="cofactor">
    <cofactor evidence="6">
        <name>heme</name>
        <dbReference type="ChEBI" id="CHEBI:30413"/>
    </cofactor>
</comment>
<dbReference type="CDD" id="cd06174">
    <property type="entry name" value="MFS"/>
    <property type="match status" value="1"/>
</dbReference>
<evidence type="ECO:0000313" key="9">
    <source>
        <dbReference type="EMBL" id="CBX95150.1"/>
    </source>
</evidence>
<dbReference type="InterPro" id="IPR036259">
    <property type="entry name" value="MFS_trans_sf"/>
</dbReference>
<feature type="compositionally biased region" description="Low complexity" evidence="7">
    <location>
        <begin position="700"/>
        <end position="719"/>
    </location>
</feature>
<feature type="compositionally biased region" description="Polar residues" evidence="7">
    <location>
        <begin position="1261"/>
        <end position="1273"/>
    </location>
</feature>
<name>E4ZUS1_LEPMJ</name>